<dbReference type="PROSITE" id="PS51826">
    <property type="entry name" value="PSBD"/>
    <property type="match status" value="1"/>
</dbReference>
<dbReference type="InterPro" id="IPR050743">
    <property type="entry name" value="2-oxoacid_DH_E2_comp"/>
</dbReference>
<dbReference type="SUPFAM" id="SSF52777">
    <property type="entry name" value="CoA-dependent acyltransferases"/>
    <property type="match status" value="1"/>
</dbReference>
<dbReference type="InterPro" id="IPR004167">
    <property type="entry name" value="PSBD"/>
</dbReference>
<feature type="domain" description="Peripheral subunit-binding (PSBD)" evidence="10">
    <location>
        <begin position="173"/>
        <end position="210"/>
    </location>
</feature>
<dbReference type="InterPro" id="IPR000089">
    <property type="entry name" value="Biotin_lipoyl"/>
</dbReference>
<proteinExistence type="inferred from homology"/>
<gene>
    <name evidence="11" type="ORF">G3T16_03550</name>
</gene>
<keyword evidence="12" id="KW-1185">Reference proteome</keyword>
<comment type="similarity">
    <text evidence="2 7">Belongs to the 2-oxoacid dehydrogenase family.</text>
</comment>
<evidence type="ECO:0000259" key="10">
    <source>
        <dbReference type="PROSITE" id="PS51826"/>
    </source>
</evidence>
<evidence type="ECO:0000256" key="7">
    <source>
        <dbReference type="RuleBase" id="RU003423"/>
    </source>
</evidence>
<protein>
    <recommendedName>
        <fullName evidence="7">Dihydrolipoamide acetyltransferase component of pyruvate dehydrogenase complex</fullName>
        <ecNumber evidence="7">2.3.1.-</ecNumber>
    </recommendedName>
</protein>
<name>A0A6C0TXQ5_9GAMM</name>
<evidence type="ECO:0000256" key="6">
    <source>
        <dbReference type="ARBA" id="ARBA00023315"/>
    </source>
</evidence>
<keyword evidence="5 7" id="KW-0450">Lipoyl</keyword>
<dbReference type="PROSITE" id="PS00189">
    <property type="entry name" value="LIPOYL"/>
    <property type="match status" value="1"/>
</dbReference>
<dbReference type="InterPro" id="IPR036625">
    <property type="entry name" value="E3-bd_dom_sf"/>
</dbReference>
<reference evidence="11 12" key="1">
    <citation type="submission" date="2020-02" db="EMBL/GenBank/DDBJ databases">
        <title>Genome sequencing for Kineobactrum sp. M2.</title>
        <authorList>
            <person name="Park S.-J."/>
        </authorList>
    </citation>
    <scope>NUCLEOTIDE SEQUENCE [LARGE SCALE GENOMIC DNA]</scope>
    <source>
        <strain evidence="11 12">M2</strain>
    </source>
</reference>
<dbReference type="GO" id="GO:0031405">
    <property type="term" value="F:lipoic acid binding"/>
    <property type="evidence" value="ECO:0007669"/>
    <property type="project" value="TreeGrafter"/>
</dbReference>
<dbReference type="InterPro" id="IPR011053">
    <property type="entry name" value="Single_hybrid_motif"/>
</dbReference>
<evidence type="ECO:0000256" key="8">
    <source>
        <dbReference type="SAM" id="MobiDB-lite"/>
    </source>
</evidence>
<feature type="domain" description="Lipoyl-binding" evidence="9">
    <location>
        <begin position="3"/>
        <end position="78"/>
    </location>
</feature>
<dbReference type="EC" id="2.3.1.-" evidence="7"/>
<dbReference type="Gene3D" id="3.30.559.10">
    <property type="entry name" value="Chloramphenicol acetyltransferase-like domain"/>
    <property type="match status" value="1"/>
</dbReference>
<evidence type="ECO:0000256" key="1">
    <source>
        <dbReference type="ARBA" id="ARBA00001938"/>
    </source>
</evidence>
<dbReference type="Proteomes" id="UP000477680">
    <property type="component" value="Chromosome"/>
</dbReference>
<dbReference type="Gene3D" id="4.10.320.10">
    <property type="entry name" value="E3-binding domain"/>
    <property type="match status" value="1"/>
</dbReference>
<dbReference type="InterPro" id="IPR003016">
    <property type="entry name" value="2-oxoA_DH_lipoyl-BS"/>
</dbReference>
<keyword evidence="6 7" id="KW-0012">Acyltransferase</keyword>
<dbReference type="PANTHER" id="PTHR43178:SF5">
    <property type="entry name" value="LIPOAMIDE ACYLTRANSFERASE COMPONENT OF BRANCHED-CHAIN ALPHA-KETO ACID DEHYDROGENASE COMPLEX, MITOCHONDRIAL"/>
    <property type="match status" value="1"/>
</dbReference>
<evidence type="ECO:0000313" key="11">
    <source>
        <dbReference type="EMBL" id="QIB64610.1"/>
    </source>
</evidence>
<dbReference type="AlphaFoldDB" id="A0A6C0TXQ5"/>
<dbReference type="KEGG" id="kim:G3T16_03550"/>
<dbReference type="EMBL" id="CP048711">
    <property type="protein sequence ID" value="QIB64610.1"/>
    <property type="molecule type" value="Genomic_DNA"/>
</dbReference>
<dbReference type="Pfam" id="PF00364">
    <property type="entry name" value="Biotin_lipoyl"/>
    <property type="match status" value="1"/>
</dbReference>
<dbReference type="InterPro" id="IPR023213">
    <property type="entry name" value="CAT-like_dom_sf"/>
</dbReference>
<dbReference type="Gene3D" id="2.40.50.100">
    <property type="match status" value="1"/>
</dbReference>
<feature type="compositionally biased region" description="Low complexity" evidence="8">
    <location>
        <begin position="146"/>
        <end position="156"/>
    </location>
</feature>
<dbReference type="Pfam" id="PF02817">
    <property type="entry name" value="E3_binding"/>
    <property type="match status" value="1"/>
</dbReference>
<dbReference type="SUPFAM" id="SSF47005">
    <property type="entry name" value="Peripheral subunit-binding domain of 2-oxo acid dehydrogenase complex"/>
    <property type="match status" value="1"/>
</dbReference>
<evidence type="ECO:0000259" key="9">
    <source>
        <dbReference type="PROSITE" id="PS50968"/>
    </source>
</evidence>
<evidence type="ECO:0000256" key="2">
    <source>
        <dbReference type="ARBA" id="ARBA00007317"/>
    </source>
</evidence>
<dbReference type="FunFam" id="3.30.559.10:FF:000007">
    <property type="entry name" value="Dihydrolipoamide acetyltransferase component of pyruvate dehydrogenase complex"/>
    <property type="match status" value="1"/>
</dbReference>
<dbReference type="GO" id="GO:0016407">
    <property type="term" value="F:acetyltransferase activity"/>
    <property type="evidence" value="ECO:0007669"/>
    <property type="project" value="TreeGrafter"/>
</dbReference>
<dbReference type="SUPFAM" id="SSF51230">
    <property type="entry name" value="Single hybrid motif"/>
    <property type="match status" value="1"/>
</dbReference>
<evidence type="ECO:0000256" key="4">
    <source>
        <dbReference type="ARBA" id="ARBA00022679"/>
    </source>
</evidence>
<dbReference type="RefSeq" id="WP_163493860.1">
    <property type="nucleotide sequence ID" value="NZ_CP048711.1"/>
</dbReference>
<evidence type="ECO:0000313" key="12">
    <source>
        <dbReference type="Proteomes" id="UP000477680"/>
    </source>
</evidence>
<comment type="subunit">
    <text evidence="3">Forms a 24-polypeptide structural core with octahedral symmetry.</text>
</comment>
<dbReference type="Pfam" id="PF00198">
    <property type="entry name" value="2-oxoacid_dh"/>
    <property type="match status" value="1"/>
</dbReference>
<sequence length="458" mass="48546">MGIYSFKLPDLGEGIVESEISKWHVAVGDSVTEDQHIADVMTDKAVVEVTAPVDGVVTALACEAGEVLAVGRELIRFEVAGKGNVEAGAGQPAADEPPAAGPAQSQAPQDADTAPAPEGAGNDDSGASAKERSAGTTATTSDILPAQAATSAETAAGLHSEAPAPALPHRTVLTSPSVRQRAREQGIDLSLVPGSGREGRIDNRDLDAFIAATGSRAGGSQLRRRSGSREIPITGLRRVIARKLAAAKRNIPHYSYIEEIDLTRLEELRAQLNSNRKDGQAKLTLLPFIMLALVRVLPRFPHCNAHFDDETEVLTEYEAAHIGIATMTERGLMVPVLRHVEALDLWQVADELARQGEAVRQQRAPAADLKGSTITITSLGAIGGIATTPVINAPETAIIGINKLQQRPVVRDGNIVVRSMMNISASFDHRIVDGYDGAQLVQALKQLLEQPGAIFVPY</sequence>
<accession>A0A6C0TXQ5</accession>
<dbReference type="GO" id="GO:0005737">
    <property type="term" value="C:cytoplasm"/>
    <property type="evidence" value="ECO:0007669"/>
    <property type="project" value="TreeGrafter"/>
</dbReference>
<dbReference type="CDD" id="cd06849">
    <property type="entry name" value="lipoyl_domain"/>
    <property type="match status" value="1"/>
</dbReference>
<keyword evidence="4 7" id="KW-0808">Transferase</keyword>
<evidence type="ECO:0000256" key="5">
    <source>
        <dbReference type="ARBA" id="ARBA00022823"/>
    </source>
</evidence>
<dbReference type="InterPro" id="IPR001078">
    <property type="entry name" value="2-oxoacid_DH_actylTfrase"/>
</dbReference>
<dbReference type="PANTHER" id="PTHR43178">
    <property type="entry name" value="DIHYDROLIPOAMIDE ACETYLTRANSFERASE COMPONENT OF PYRUVATE DEHYDROGENASE COMPLEX"/>
    <property type="match status" value="1"/>
</dbReference>
<comment type="cofactor">
    <cofactor evidence="1 7">
        <name>(R)-lipoate</name>
        <dbReference type="ChEBI" id="CHEBI:83088"/>
    </cofactor>
</comment>
<feature type="region of interest" description="Disordered" evidence="8">
    <location>
        <begin position="86"/>
        <end position="195"/>
    </location>
</feature>
<organism evidence="11 12">
    <name type="scientific">Kineobactrum salinum</name>
    <dbReference type="NCBI Taxonomy" id="2708301"/>
    <lineage>
        <taxon>Bacteria</taxon>
        <taxon>Pseudomonadati</taxon>
        <taxon>Pseudomonadota</taxon>
        <taxon>Gammaproteobacteria</taxon>
        <taxon>Cellvibrionales</taxon>
        <taxon>Halieaceae</taxon>
        <taxon>Kineobactrum</taxon>
    </lineage>
</organism>
<evidence type="ECO:0000256" key="3">
    <source>
        <dbReference type="ARBA" id="ARBA00011484"/>
    </source>
</evidence>
<dbReference type="PROSITE" id="PS50968">
    <property type="entry name" value="BIOTINYL_LIPOYL"/>
    <property type="match status" value="1"/>
</dbReference>
<feature type="compositionally biased region" description="Low complexity" evidence="8">
    <location>
        <begin position="86"/>
        <end position="117"/>
    </location>
</feature>